<reference evidence="3" key="1">
    <citation type="submission" date="2022-11" db="UniProtKB">
        <authorList>
            <consortium name="WormBaseParasite"/>
        </authorList>
    </citation>
    <scope>IDENTIFICATION</scope>
</reference>
<proteinExistence type="predicted"/>
<dbReference type="WBParaSite" id="PgR025_g101_t02">
    <property type="protein sequence ID" value="PgR025_g101_t02"/>
    <property type="gene ID" value="PgR025_g101"/>
</dbReference>
<protein>
    <submittedName>
        <fullName evidence="3">Uncharacterized protein</fullName>
    </submittedName>
</protein>
<feature type="compositionally biased region" description="Basic and acidic residues" evidence="1">
    <location>
        <begin position="81"/>
        <end position="91"/>
    </location>
</feature>
<accession>A0A915B5C2</accession>
<evidence type="ECO:0000256" key="1">
    <source>
        <dbReference type="SAM" id="MobiDB-lite"/>
    </source>
</evidence>
<evidence type="ECO:0000313" key="3">
    <source>
        <dbReference type="WBParaSite" id="PgR025_g101_t02"/>
    </source>
</evidence>
<feature type="region of interest" description="Disordered" evidence="1">
    <location>
        <begin position="81"/>
        <end position="102"/>
    </location>
</feature>
<dbReference type="AlphaFoldDB" id="A0A915B5C2"/>
<dbReference type="Proteomes" id="UP000887569">
    <property type="component" value="Unplaced"/>
</dbReference>
<sequence>MNDCVTLHSGILNEVIDQLMQYSSYTNGHGYVIRFSAINKAFRTRFARLARRNRKLTIICEKIEVEQGRFHDRSFNIAADEPRIGENRNDDDSLPLDETQASGDSDYETTLYRIELNGIQLRNVYDLADMLKFIFYCGAEVDEVDLRRFSFIRPPNGFNTFIESIGLFQSVQSMVFDDWRSESSSYLAAILDNTSKSLRRIVNIPVEGFCRFTAKIQLEFLQIHAKVLRYALGHDWRCGYDSIYVFEALEKLQDLINCGAKCSHLSLIGFNNSRRLSVHTMLLQSFNVQRIDFIAETADVFSQELRWLFEWHSDGTRFSNVQQVVLELDPLPARLQDRIRVAIDLVISIFPNCRNFEIRHSYPMPIDVVAHLSTICESRLHNICMALILKLVISRANSDLLNKEMRKLSWHRWLQIFPAEWSVTIIDTKSALIERNKMSVFCQLS</sequence>
<keyword evidence="2" id="KW-1185">Reference proteome</keyword>
<organism evidence="2 3">
    <name type="scientific">Parascaris univalens</name>
    <name type="common">Nematode worm</name>
    <dbReference type="NCBI Taxonomy" id="6257"/>
    <lineage>
        <taxon>Eukaryota</taxon>
        <taxon>Metazoa</taxon>
        <taxon>Ecdysozoa</taxon>
        <taxon>Nematoda</taxon>
        <taxon>Chromadorea</taxon>
        <taxon>Rhabditida</taxon>
        <taxon>Spirurina</taxon>
        <taxon>Ascaridomorpha</taxon>
        <taxon>Ascaridoidea</taxon>
        <taxon>Ascarididae</taxon>
        <taxon>Parascaris</taxon>
    </lineage>
</organism>
<evidence type="ECO:0000313" key="2">
    <source>
        <dbReference type="Proteomes" id="UP000887569"/>
    </source>
</evidence>
<name>A0A915B5C2_PARUN</name>